<evidence type="ECO:0000313" key="2">
    <source>
        <dbReference type="Proteomes" id="UP000269945"/>
    </source>
</evidence>
<gene>
    <name evidence="1" type="ORF">BN2614_LOCUS1</name>
</gene>
<organism evidence="1 2">
    <name type="scientific">Gulo gulo</name>
    <name type="common">Wolverine</name>
    <name type="synonym">Gluton</name>
    <dbReference type="NCBI Taxonomy" id="48420"/>
    <lineage>
        <taxon>Eukaryota</taxon>
        <taxon>Metazoa</taxon>
        <taxon>Chordata</taxon>
        <taxon>Craniata</taxon>
        <taxon>Vertebrata</taxon>
        <taxon>Euteleostomi</taxon>
        <taxon>Mammalia</taxon>
        <taxon>Eutheria</taxon>
        <taxon>Laurasiatheria</taxon>
        <taxon>Carnivora</taxon>
        <taxon>Caniformia</taxon>
        <taxon>Musteloidea</taxon>
        <taxon>Mustelidae</taxon>
        <taxon>Guloninae</taxon>
        <taxon>Gulo</taxon>
    </lineage>
</organism>
<accession>A0A9X9QAH3</accession>
<comment type="caution">
    <text evidence="1">The sequence shown here is derived from an EMBL/GenBank/DDBJ whole genome shotgun (WGS) entry which is preliminary data.</text>
</comment>
<reference evidence="1 2" key="1">
    <citation type="submission" date="2018-10" db="EMBL/GenBank/DDBJ databases">
        <authorList>
            <person name="Ekblom R."/>
            <person name="Jareborg N."/>
        </authorList>
    </citation>
    <scope>NUCLEOTIDE SEQUENCE [LARGE SCALE GENOMIC DNA]</scope>
    <source>
        <tissue evidence="1">Muscle</tissue>
    </source>
</reference>
<sequence length="41" mass="5071">MLNRMRTQNRPLDWMDTGWLFVESLESFHYCKKDGKRFFEG</sequence>
<name>A0A9X9QAH3_GULGU</name>
<dbReference type="Proteomes" id="UP000269945">
    <property type="component" value="Unassembled WGS sequence"/>
</dbReference>
<proteinExistence type="predicted"/>
<dbReference type="AlphaFoldDB" id="A0A9X9QAH3"/>
<keyword evidence="2" id="KW-1185">Reference proteome</keyword>
<dbReference type="EMBL" id="CYRY02046248">
    <property type="protein sequence ID" value="VCX41923.1"/>
    <property type="molecule type" value="Genomic_DNA"/>
</dbReference>
<protein>
    <submittedName>
        <fullName evidence="1">Uncharacterized protein</fullName>
    </submittedName>
</protein>
<evidence type="ECO:0000313" key="1">
    <source>
        <dbReference type="EMBL" id="VCX41923.1"/>
    </source>
</evidence>